<reference evidence="6 7" key="1">
    <citation type="journal article" date="2006" name="Genome Res.">
        <title>Skewed genomic variability in strains of the toxigenic bacterial pathogen, Clostridium perfringens.</title>
        <authorList>
            <person name="Myers G.S."/>
            <person name="Rasko D.A."/>
            <person name="Cheung J.K."/>
            <person name="Ravel J."/>
            <person name="Seshadri R."/>
            <person name="Deboy R.T."/>
            <person name="Ren Q."/>
            <person name="Varga J."/>
            <person name="Awad M.M."/>
            <person name="Brinkac L.M."/>
            <person name="Daugherty S.C."/>
            <person name="Haft D.H."/>
            <person name="Dodson R.J."/>
            <person name="Madupu R."/>
            <person name="Nelson W.C."/>
            <person name="Rosovitz M.J."/>
            <person name="Sullivan S.A."/>
            <person name="Khouri H."/>
            <person name="Dimitrov G.I."/>
            <person name="Watkins K.L."/>
            <person name="Mulligan S."/>
            <person name="Benton J."/>
            <person name="Radune D."/>
            <person name="Fisher D.J."/>
            <person name="Atkins H.S."/>
            <person name="Hiscox T."/>
            <person name="Jost B.H."/>
            <person name="Billington S.J."/>
            <person name="Songer J.G."/>
            <person name="McClane B.A."/>
            <person name="Titball R.W."/>
            <person name="Rood J.I."/>
            <person name="Melville S.B."/>
            <person name="Paulsen I.T."/>
        </authorList>
    </citation>
    <scope>NUCLEOTIDE SEQUENCE [LARGE SCALE GENOMIC DNA]</scope>
    <source>
        <strain evidence="7">ATCC 13124 / DSM 756 / JCM 1290 / NCIMB 6125 / NCTC 8237 / S 107 / Type A</strain>
    </source>
</reference>
<gene>
    <name evidence="6" type="ordered locus">CPF_1709</name>
</gene>
<evidence type="ECO:0000256" key="2">
    <source>
        <dbReference type="ARBA" id="ARBA00022448"/>
    </source>
</evidence>
<proteinExistence type="inferred from homology"/>
<keyword evidence="2" id="KW-0813">Transport</keyword>
<dbReference type="InterPro" id="IPR003439">
    <property type="entry name" value="ABC_transporter-like_ATP-bd"/>
</dbReference>
<dbReference type="Pfam" id="PF00005">
    <property type="entry name" value="ABC_tran"/>
    <property type="match status" value="1"/>
</dbReference>
<dbReference type="PROSITE" id="PS50893">
    <property type="entry name" value="ABC_TRANSPORTER_2"/>
    <property type="match status" value="1"/>
</dbReference>
<comment type="similarity">
    <text evidence="1">Belongs to the ABC transporter superfamily.</text>
</comment>
<name>A0A0H2YNI5_CLOP1</name>
<dbReference type="Gene3D" id="3.40.50.300">
    <property type="entry name" value="P-loop containing nucleotide triphosphate hydrolases"/>
    <property type="match status" value="1"/>
</dbReference>
<accession>A0A0H2YNI5</accession>
<evidence type="ECO:0000256" key="3">
    <source>
        <dbReference type="ARBA" id="ARBA00022741"/>
    </source>
</evidence>
<dbReference type="InterPro" id="IPR027417">
    <property type="entry name" value="P-loop_NTPase"/>
</dbReference>
<dbReference type="Proteomes" id="UP000001823">
    <property type="component" value="Chromosome"/>
</dbReference>
<organism evidence="6 7">
    <name type="scientific">Clostridium perfringens (strain ATCC 13124 / DSM 756 / JCM 1290 / NCIMB 6125 / NCTC 8237 / Type A)</name>
    <dbReference type="NCBI Taxonomy" id="195103"/>
    <lineage>
        <taxon>Bacteria</taxon>
        <taxon>Bacillati</taxon>
        <taxon>Bacillota</taxon>
        <taxon>Clostridia</taxon>
        <taxon>Eubacteriales</taxon>
        <taxon>Clostridiaceae</taxon>
        <taxon>Clostridium</taxon>
    </lineage>
</organism>
<evidence type="ECO:0000259" key="5">
    <source>
        <dbReference type="PROSITE" id="PS50893"/>
    </source>
</evidence>
<dbReference type="InterPro" id="IPR003593">
    <property type="entry name" value="AAA+_ATPase"/>
</dbReference>
<keyword evidence="7" id="KW-1185">Reference proteome</keyword>
<evidence type="ECO:0000313" key="6">
    <source>
        <dbReference type="EMBL" id="ABG82286.1"/>
    </source>
</evidence>
<dbReference type="STRING" id="195103.CPF_1709"/>
<dbReference type="InterPro" id="IPR017871">
    <property type="entry name" value="ABC_transporter-like_CS"/>
</dbReference>
<dbReference type="RefSeq" id="WP_011590850.1">
    <property type="nucleotide sequence ID" value="NC_008261.1"/>
</dbReference>
<dbReference type="GO" id="GO:0005524">
    <property type="term" value="F:ATP binding"/>
    <property type="evidence" value="ECO:0007669"/>
    <property type="project" value="UniProtKB-KW"/>
</dbReference>
<dbReference type="eggNOG" id="COG1121">
    <property type="taxonomic scope" value="Bacteria"/>
</dbReference>
<sequence>MIKINNLSFSYSGKKPYQLNDINLTLPENEFISIVGENGSSKTTLLKLLLGYLKPIKGNIEINLNSVGYVPQKVDNFNSQFSITVYEVLKVHLKTLKIKDKGEIDRVLSAVNMLEFKDRLIGSLSGGQQQRVFIARALIGHPNILILDEPSTGIDEKTQKDIYELIYKLNKEKEMTIICVEHNIIKSLKYSSYILELKDSKATLFKNNEYLKKLDEINNEFI</sequence>
<evidence type="ECO:0000256" key="4">
    <source>
        <dbReference type="ARBA" id="ARBA00022840"/>
    </source>
</evidence>
<dbReference type="HOGENOM" id="CLU_000604_1_11_9"/>
<dbReference type="KEGG" id="cpf:CPF_1709"/>
<dbReference type="SUPFAM" id="SSF52540">
    <property type="entry name" value="P-loop containing nucleoside triphosphate hydrolases"/>
    <property type="match status" value="1"/>
</dbReference>
<dbReference type="GO" id="GO:0016887">
    <property type="term" value="F:ATP hydrolysis activity"/>
    <property type="evidence" value="ECO:0007669"/>
    <property type="project" value="InterPro"/>
</dbReference>
<dbReference type="PROSITE" id="PS00211">
    <property type="entry name" value="ABC_TRANSPORTER_1"/>
    <property type="match status" value="1"/>
</dbReference>
<keyword evidence="4 6" id="KW-0067">ATP-binding</keyword>
<dbReference type="PANTHER" id="PTHR42734">
    <property type="entry name" value="METAL TRANSPORT SYSTEM ATP-BINDING PROTEIN TM_0124-RELATED"/>
    <property type="match status" value="1"/>
</dbReference>
<dbReference type="SMART" id="SM00382">
    <property type="entry name" value="AAA"/>
    <property type="match status" value="1"/>
</dbReference>
<evidence type="ECO:0000256" key="1">
    <source>
        <dbReference type="ARBA" id="ARBA00005417"/>
    </source>
</evidence>
<feature type="domain" description="ABC transporter" evidence="5">
    <location>
        <begin position="2"/>
        <end position="222"/>
    </location>
</feature>
<dbReference type="AlphaFoldDB" id="A0A0H2YNI5"/>
<evidence type="ECO:0000313" key="7">
    <source>
        <dbReference type="Proteomes" id="UP000001823"/>
    </source>
</evidence>
<dbReference type="PANTHER" id="PTHR42734:SF17">
    <property type="entry name" value="METAL TRANSPORT SYSTEM ATP-BINDING PROTEIN TM_0124-RELATED"/>
    <property type="match status" value="1"/>
</dbReference>
<dbReference type="PaxDb" id="195103-CPF_1709"/>
<protein>
    <submittedName>
        <fullName evidence="6">Zinc ABC transporter, ATP-binding protein</fullName>
    </submittedName>
</protein>
<keyword evidence="3" id="KW-0547">Nucleotide-binding</keyword>
<dbReference type="EMBL" id="CP000246">
    <property type="protein sequence ID" value="ABG82286.1"/>
    <property type="molecule type" value="Genomic_DNA"/>
</dbReference>
<dbReference type="InterPro" id="IPR050153">
    <property type="entry name" value="Metal_Ion_Import_ABC"/>
</dbReference>